<dbReference type="OrthoDB" id="5279415at2759"/>
<comment type="caution">
    <text evidence="1">The sequence shown here is derived from an EMBL/GenBank/DDBJ whole genome shotgun (WGS) entry which is preliminary data.</text>
</comment>
<organism evidence="1 2">
    <name type="scientific">Claviceps pazoutovae</name>
    <dbReference type="NCBI Taxonomy" id="1649127"/>
    <lineage>
        <taxon>Eukaryota</taxon>
        <taxon>Fungi</taxon>
        <taxon>Dikarya</taxon>
        <taxon>Ascomycota</taxon>
        <taxon>Pezizomycotina</taxon>
        <taxon>Sordariomycetes</taxon>
        <taxon>Hypocreomycetidae</taxon>
        <taxon>Hypocreales</taxon>
        <taxon>Clavicipitaceae</taxon>
        <taxon>Claviceps</taxon>
    </lineage>
</organism>
<sequence>MDRLGLRSLGVTAVCLRQPSFGVAFKVLKLSYTLSGALRPDHEDQEKASYNNTLKRTNHVLSEENMRLKRILRENGISWSPVAQAHMAQQDLTRSGRRTRSSRRIDEVGRNRLPVEVILRILKYVTQSPYPIIDPLSRSTPEHLTEMERSRGSQIAIHFLATCRALHAEGTRYLWESNSFVFTTPAALHRFAELSPKYRNKITSVTLRVIARYYDDCNLTYRLDRAYHPDLKTHQVLKVHVRPKETRPIRGGFRSYSWHQITDFLVALRAPYDPSYKNRHSPRPRLLPSLSILRLDLVNFANAMLLSAIPRSELHEIASHEFGCTLNELQMTGMPGGITGTTRTSVSEELICMLKDEGLFLHGCATYVAQTRQLEKLSCTKWCARVVRASVREDLSPVEDDAAASDDDEGSFDYTQRLGILPPVPTEEGHPTLFHDQTDVIWKRIPLTRDNEERRWVPFSRVTGRAMPGFELGAGEDGRCPHDGEGPFGAPFLRHAILRDRVASPDRAQT</sequence>
<evidence type="ECO:0000313" key="2">
    <source>
        <dbReference type="Proteomes" id="UP000706124"/>
    </source>
</evidence>
<dbReference type="Proteomes" id="UP000706124">
    <property type="component" value="Unassembled WGS sequence"/>
</dbReference>
<dbReference type="AlphaFoldDB" id="A0A9P7MEX1"/>
<accession>A0A9P7MEX1</accession>
<proteinExistence type="predicted"/>
<gene>
    <name evidence="1" type="ORF">E4U60_007224</name>
</gene>
<dbReference type="EMBL" id="SRPO01000079">
    <property type="protein sequence ID" value="KAG5942511.1"/>
    <property type="molecule type" value="Genomic_DNA"/>
</dbReference>
<protein>
    <submittedName>
        <fullName evidence="1">Uncharacterized protein</fullName>
    </submittedName>
</protein>
<reference evidence="1 2" key="1">
    <citation type="journal article" date="2020" name="bioRxiv">
        <title>Whole genome comparisons of ergot fungi reveals the divergence and evolution of species within the genus Claviceps are the result of varying mechanisms driving genome evolution and host range expansion.</title>
        <authorList>
            <person name="Wyka S.A."/>
            <person name="Mondo S.J."/>
            <person name="Liu M."/>
            <person name="Dettman J."/>
            <person name="Nalam V."/>
            <person name="Broders K.D."/>
        </authorList>
    </citation>
    <scope>NUCLEOTIDE SEQUENCE [LARGE SCALE GENOMIC DNA]</scope>
    <source>
        <strain evidence="1 2">CCC 1485</strain>
    </source>
</reference>
<keyword evidence="2" id="KW-1185">Reference proteome</keyword>
<name>A0A9P7MEX1_9HYPO</name>
<evidence type="ECO:0000313" key="1">
    <source>
        <dbReference type="EMBL" id="KAG5942511.1"/>
    </source>
</evidence>